<name>A0A246BCL6_9FLAO</name>
<dbReference type="Proteomes" id="UP000197587">
    <property type="component" value="Unassembled WGS sequence"/>
</dbReference>
<dbReference type="EMBL" id="JASZ02000001">
    <property type="protein sequence ID" value="OWK99420.1"/>
    <property type="molecule type" value="Genomic_DNA"/>
</dbReference>
<evidence type="ECO:0000259" key="1">
    <source>
        <dbReference type="Pfam" id="PF20545"/>
    </source>
</evidence>
<protein>
    <recommendedName>
        <fullName evidence="1">DUF6759 domain-containing protein</fullName>
    </recommendedName>
</protein>
<evidence type="ECO:0000313" key="3">
    <source>
        <dbReference type="Proteomes" id="UP000197587"/>
    </source>
</evidence>
<reference evidence="2 3" key="2">
    <citation type="submission" date="2017-05" db="EMBL/GenBank/DDBJ databases">
        <title>Genome of Chryseobacterium haifense.</title>
        <authorList>
            <person name="Newman J.D."/>
        </authorList>
    </citation>
    <scope>NUCLEOTIDE SEQUENCE [LARGE SCALE GENOMIC DNA]</scope>
    <source>
        <strain evidence="2 3">DSM 19056</strain>
    </source>
</reference>
<sequence>MIKICLFSLFLSVAKIINFTQTKKKISSLLLKFKFLKIIPLMKKYFYILFFLVSAFSSAQAQYTVTQVENSTDPQVIATFIKNNPNHPKTPEFKRKLIAAINNNKPASQKAASAKPNVQPISTAKLKNDIKKDVAKDGVNDKNKRTAELLTHLFNTDPSTKVAYIQIINRSKCNLIVKISGKRFYNLDVPAKSQNYILVDKGNYTLTTMVCDAKYTSAKNVSKDIVVTLNSPK</sequence>
<evidence type="ECO:0000313" key="2">
    <source>
        <dbReference type="EMBL" id="OWK99420.1"/>
    </source>
</evidence>
<dbReference type="InterPro" id="IPR046647">
    <property type="entry name" value="DUF6759"/>
</dbReference>
<reference evidence="2 3" key="1">
    <citation type="submission" date="2014-01" db="EMBL/GenBank/DDBJ databases">
        <authorList>
            <consortium name="Genome Consortium for Active Teaching"/>
            <person name="Sontag T.C."/>
            <person name="Newman J.D."/>
        </authorList>
    </citation>
    <scope>NUCLEOTIDE SEQUENCE [LARGE SCALE GENOMIC DNA]</scope>
    <source>
        <strain evidence="2 3">DSM 19056</strain>
    </source>
</reference>
<comment type="caution">
    <text evidence="2">The sequence shown here is derived from an EMBL/GenBank/DDBJ whole genome shotgun (WGS) entry which is preliminary data.</text>
</comment>
<feature type="domain" description="DUF6759" evidence="1">
    <location>
        <begin position="140"/>
        <end position="231"/>
    </location>
</feature>
<dbReference type="Pfam" id="PF20545">
    <property type="entry name" value="DUF6759"/>
    <property type="match status" value="1"/>
</dbReference>
<gene>
    <name evidence="2" type="ORF">AP75_00280</name>
</gene>
<accession>A0A246BCL6</accession>
<keyword evidence="3" id="KW-1185">Reference proteome</keyword>
<organism evidence="2 3">
    <name type="scientific">Kaistella haifensis DSM 19056</name>
    <dbReference type="NCBI Taxonomy" id="1450526"/>
    <lineage>
        <taxon>Bacteria</taxon>
        <taxon>Pseudomonadati</taxon>
        <taxon>Bacteroidota</taxon>
        <taxon>Flavobacteriia</taxon>
        <taxon>Flavobacteriales</taxon>
        <taxon>Weeksellaceae</taxon>
        <taxon>Chryseobacterium group</taxon>
        <taxon>Kaistella</taxon>
    </lineage>
</organism>
<dbReference type="AlphaFoldDB" id="A0A246BCL6"/>
<proteinExistence type="predicted"/>